<protein>
    <submittedName>
        <fullName evidence="3">Transmembrane protein</fullName>
    </submittedName>
</protein>
<accession>A0A1I7TBW3</accession>
<keyword evidence="1" id="KW-0472">Membrane</keyword>
<dbReference type="Proteomes" id="UP000095282">
    <property type="component" value="Unplaced"/>
</dbReference>
<evidence type="ECO:0000256" key="1">
    <source>
        <dbReference type="SAM" id="Phobius"/>
    </source>
</evidence>
<keyword evidence="1" id="KW-1133">Transmembrane helix</keyword>
<reference evidence="3" key="1">
    <citation type="submission" date="2016-11" db="UniProtKB">
        <authorList>
            <consortium name="WormBaseParasite"/>
        </authorList>
    </citation>
    <scope>IDENTIFICATION</scope>
</reference>
<evidence type="ECO:0000313" key="2">
    <source>
        <dbReference type="Proteomes" id="UP000095282"/>
    </source>
</evidence>
<keyword evidence="2" id="KW-1185">Reference proteome</keyword>
<dbReference type="AlphaFoldDB" id="A0A1I7TBW3"/>
<feature type="transmembrane region" description="Helical" evidence="1">
    <location>
        <begin position="59"/>
        <end position="80"/>
    </location>
</feature>
<sequence>MIPSPTQHTQHQHQPKMNFRVNRRIRGMPRFKNEEGRHLFHFLFLYKCLHSFSLDVLTVSFSLLIAIADLLVMVVVLVFLGKMNECV</sequence>
<dbReference type="WBParaSite" id="Csp11.Scaffold575.g4431.t1">
    <property type="protein sequence ID" value="Csp11.Scaffold575.g4431.t1"/>
    <property type="gene ID" value="Csp11.Scaffold575.g4431"/>
</dbReference>
<evidence type="ECO:0000313" key="3">
    <source>
        <dbReference type="WBParaSite" id="Csp11.Scaffold575.g4431.t1"/>
    </source>
</evidence>
<organism evidence="2 3">
    <name type="scientific">Caenorhabditis tropicalis</name>
    <dbReference type="NCBI Taxonomy" id="1561998"/>
    <lineage>
        <taxon>Eukaryota</taxon>
        <taxon>Metazoa</taxon>
        <taxon>Ecdysozoa</taxon>
        <taxon>Nematoda</taxon>
        <taxon>Chromadorea</taxon>
        <taxon>Rhabditida</taxon>
        <taxon>Rhabditina</taxon>
        <taxon>Rhabditomorpha</taxon>
        <taxon>Rhabditoidea</taxon>
        <taxon>Rhabditidae</taxon>
        <taxon>Peloderinae</taxon>
        <taxon>Caenorhabditis</taxon>
    </lineage>
</organism>
<name>A0A1I7TBW3_9PELO</name>
<proteinExistence type="predicted"/>
<keyword evidence="1" id="KW-0812">Transmembrane</keyword>